<evidence type="ECO:0000313" key="2">
    <source>
        <dbReference type="EMBL" id="CAH3136664.1"/>
    </source>
</evidence>
<comment type="caution">
    <text evidence="2">The sequence shown here is derived from an EMBL/GenBank/DDBJ whole genome shotgun (WGS) entry which is preliminary data.</text>
</comment>
<protein>
    <recommendedName>
        <fullName evidence="1">Helix-turn-helix domain-containing protein</fullName>
    </recommendedName>
</protein>
<dbReference type="Pfam" id="PF26215">
    <property type="entry name" value="HTH_animal"/>
    <property type="match status" value="1"/>
</dbReference>
<evidence type="ECO:0000259" key="1">
    <source>
        <dbReference type="Pfam" id="PF26215"/>
    </source>
</evidence>
<dbReference type="PANTHER" id="PTHR21301">
    <property type="entry name" value="REVERSE TRANSCRIPTASE"/>
    <property type="match status" value="1"/>
</dbReference>
<keyword evidence="3" id="KW-1185">Reference proteome</keyword>
<accession>A0ABN8P7H0</accession>
<proteinExistence type="predicted"/>
<reference evidence="2 3" key="1">
    <citation type="submission" date="2022-05" db="EMBL/GenBank/DDBJ databases">
        <authorList>
            <consortium name="Genoscope - CEA"/>
            <person name="William W."/>
        </authorList>
    </citation>
    <scope>NUCLEOTIDE SEQUENCE [LARGE SCALE GENOMIC DNA]</scope>
</reference>
<evidence type="ECO:0000313" key="3">
    <source>
        <dbReference type="Proteomes" id="UP001159405"/>
    </source>
</evidence>
<name>A0ABN8P7H0_9CNID</name>
<organism evidence="2 3">
    <name type="scientific">Porites lobata</name>
    <dbReference type="NCBI Taxonomy" id="104759"/>
    <lineage>
        <taxon>Eukaryota</taxon>
        <taxon>Metazoa</taxon>
        <taxon>Cnidaria</taxon>
        <taxon>Anthozoa</taxon>
        <taxon>Hexacorallia</taxon>
        <taxon>Scleractinia</taxon>
        <taxon>Fungiina</taxon>
        <taxon>Poritidae</taxon>
        <taxon>Porites</taxon>
    </lineage>
</organism>
<dbReference type="EMBL" id="CALNXK010000058">
    <property type="protein sequence ID" value="CAH3136664.1"/>
    <property type="molecule type" value="Genomic_DNA"/>
</dbReference>
<sequence length="178" mass="20361">GPNYACLFVGYVEQRMLTEYTVTGRKPDLYKRYMDNVAGVASGSEQYPGGGTPGSPRLAHKAPYYPKLVYNWSISSDKLPFLVIYMTPRDDRISTSIYYKDTDSHSYLNFGSSYPSKCKSSIPYNQFLRLRKICSEDDVFQNEATTMEAFFAARGYLHDLITTARLRAEEKQRPPSHF</sequence>
<feature type="domain" description="Helix-turn-helix" evidence="1">
    <location>
        <begin position="107"/>
        <end position="163"/>
    </location>
</feature>
<dbReference type="InterPro" id="IPR058912">
    <property type="entry name" value="HTH_animal"/>
</dbReference>
<feature type="non-terminal residue" evidence="2">
    <location>
        <position position="1"/>
    </location>
</feature>
<gene>
    <name evidence="2" type="ORF">PLOB_00038800</name>
</gene>
<dbReference type="PANTHER" id="PTHR21301:SF10">
    <property type="entry name" value="REVERSE TRANSCRIPTASE DOMAIN-CONTAINING PROTEIN"/>
    <property type="match status" value="1"/>
</dbReference>
<dbReference type="Proteomes" id="UP001159405">
    <property type="component" value="Unassembled WGS sequence"/>
</dbReference>